<proteinExistence type="predicted"/>
<evidence type="ECO:0000259" key="2">
    <source>
        <dbReference type="Pfam" id="PF08239"/>
    </source>
</evidence>
<dbReference type="OrthoDB" id="9810477at2"/>
<dbReference type="RefSeq" id="WP_135495651.1">
    <property type="nucleotide sequence ID" value="NZ_SRLD01000001.1"/>
</dbReference>
<dbReference type="InterPro" id="IPR016047">
    <property type="entry name" value="M23ase_b-sheet_dom"/>
</dbReference>
<sequence length="450" mass="48642">MPPISLRSSFRLFLLLLLTACGKQQTLQGIFQKSTPHEAYARQLRQAHLDETALGRDWLAAADRALRDSLVVMLPFQETGLFRAERASAASYRYAVRAGEQINISLTLAPGSDAHVFLDAYELSPNQLPSPIASADTTALSFSYAATDDQQHLLRVQPELLRAGRYTLRIQRSPSLGFPVKGKNDVAVGSFWGADRDQGARRHEGIDIFAKRGTPAVAVVSGLITRTGETPLGGKVVWLADTEHGQHIYYAHLDKQLVQTGQVVRAGDTLGLVGNTGNARTTAPHLHFGVYRSGRGAVDPFPFVRRADALPPAPRTSPERLGQWVRVREKTATLRHSPVARGATVGAMSRNTPLLVLGSQANWYRVEQPDGRIGYVAAEAVVPAAAPVLRREALAAATDLYARPATSATSLDTLPARSQVAVLGEFRGFRLVRSTAGTIGWLPAAAMPKG</sequence>
<gene>
    <name evidence="3" type="ORF">E5J99_00025</name>
</gene>
<dbReference type="PANTHER" id="PTHR21666">
    <property type="entry name" value="PEPTIDASE-RELATED"/>
    <property type="match status" value="1"/>
</dbReference>
<dbReference type="GO" id="GO:0004222">
    <property type="term" value="F:metalloendopeptidase activity"/>
    <property type="evidence" value="ECO:0007669"/>
    <property type="project" value="TreeGrafter"/>
</dbReference>
<protein>
    <submittedName>
        <fullName evidence="3">Peptidase M23</fullName>
    </submittedName>
</protein>
<dbReference type="Pfam" id="PF08239">
    <property type="entry name" value="SH3_3"/>
    <property type="match status" value="1"/>
</dbReference>
<dbReference type="PANTHER" id="PTHR21666:SF268">
    <property type="entry name" value="PEPTIDASE M23 DOMAIN-CONTAINING PROTEIN"/>
    <property type="match status" value="1"/>
</dbReference>
<dbReference type="SUPFAM" id="SSF51261">
    <property type="entry name" value="Duplicated hybrid motif"/>
    <property type="match status" value="1"/>
</dbReference>
<feature type="domain" description="M23ase beta-sheet core" evidence="1">
    <location>
        <begin position="202"/>
        <end position="300"/>
    </location>
</feature>
<dbReference type="Proteomes" id="UP000297739">
    <property type="component" value="Unassembled WGS sequence"/>
</dbReference>
<accession>A0A4Z0PSL3</accession>
<evidence type="ECO:0000259" key="1">
    <source>
        <dbReference type="Pfam" id="PF01551"/>
    </source>
</evidence>
<feature type="domain" description="SH3b" evidence="2">
    <location>
        <begin position="331"/>
        <end position="380"/>
    </location>
</feature>
<keyword evidence="4" id="KW-1185">Reference proteome</keyword>
<reference evidence="3 4" key="1">
    <citation type="submission" date="2019-04" db="EMBL/GenBank/DDBJ databases">
        <authorList>
            <person name="Feng G."/>
            <person name="Zhang J."/>
            <person name="Zhu H."/>
        </authorList>
    </citation>
    <scope>NUCLEOTIDE SEQUENCE [LARGE SCALE GENOMIC DNA]</scope>
    <source>
        <strain evidence="3 4">JCM 17223</strain>
    </source>
</reference>
<dbReference type="AlphaFoldDB" id="A0A4Z0PSL3"/>
<comment type="caution">
    <text evidence="3">The sequence shown here is derived from an EMBL/GenBank/DDBJ whole genome shotgun (WGS) entry which is preliminary data.</text>
</comment>
<dbReference type="InterPro" id="IPR003646">
    <property type="entry name" value="SH3-like_bac-type"/>
</dbReference>
<name>A0A4Z0PSL3_9BACT</name>
<evidence type="ECO:0000313" key="4">
    <source>
        <dbReference type="Proteomes" id="UP000297739"/>
    </source>
</evidence>
<organism evidence="3 4">
    <name type="scientific">Hymenobacter elongatus</name>
    <dbReference type="NCBI Taxonomy" id="877208"/>
    <lineage>
        <taxon>Bacteria</taxon>
        <taxon>Pseudomonadati</taxon>
        <taxon>Bacteroidota</taxon>
        <taxon>Cytophagia</taxon>
        <taxon>Cytophagales</taxon>
        <taxon>Hymenobacteraceae</taxon>
        <taxon>Hymenobacter</taxon>
    </lineage>
</organism>
<dbReference type="Gene3D" id="2.30.30.40">
    <property type="entry name" value="SH3 Domains"/>
    <property type="match status" value="1"/>
</dbReference>
<dbReference type="Gene3D" id="2.70.70.10">
    <property type="entry name" value="Glucose Permease (Domain IIA)"/>
    <property type="match status" value="1"/>
</dbReference>
<dbReference type="InterPro" id="IPR050570">
    <property type="entry name" value="Cell_wall_metabolism_enzyme"/>
</dbReference>
<dbReference type="EMBL" id="SRLD01000001">
    <property type="protein sequence ID" value="TGE19991.1"/>
    <property type="molecule type" value="Genomic_DNA"/>
</dbReference>
<dbReference type="CDD" id="cd12797">
    <property type="entry name" value="M23_peptidase"/>
    <property type="match status" value="1"/>
</dbReference>
<dbReference type="InterPro" id="IPR011055">
    <property type="entry name" value="Dup_hybrid_motif"/>
</dbReference>
<dbReference type="Pfam" id="PF01551">
    <property type="entry name" value="Peptidase_M23"/>
    <property type="match status" value="1"/>
</dbReference>
<evidence type="ECO:0000313" key="3">
    <source>
        <dbReference type="EMBL" id="TGE19991.1"/>
    </source>
</evidence>